<comment type="caution">
    <text evidence="1">The sequence shown here is derived from an EMBL/GenBank/DDBJ whole genome shotgun (WGS) entry which is preliminary data.</text>
</comment>
<proteinExistence type="predicted"/>
<protein>
    <submittedName>
        <fullName evidence="1">Uncharacterized protein</fullName>
    </submittedName>
</protein>
<gene>
    <name evidence="1" type="ORF">TcWFU_006081</name>
</gene>
<evidence type="ECO:0000313" key="1">
    <source>
        <dbReference type="EMBL" id="KAL5110490.1"/>
    </source>
</evidence>
<dbReference type="Proteomes" id="UP001651158">
    <property type="component" value="Unassembled WGS sequence"/>
</dbReference>
<organism evidence="1 2">
    <name type="scientific">Taenia crassiceps</name>
    <dbReference type="NCBI Taxonomy" id="6207"/>
    <lineage>
        <taxon>Eukaryota</taxon>
        <taxon>Metazoa</taxon>
        <taxon>Spiralia</taxon>
        <taxon>Lophotrochozoa</taxon>
        <taxon>Platyhelminthes</taxon>
        <taxon>Cestoda</taxon>
        <taxon>Eucestoda</taxon>
        <taxon>Cyclophyllidea</taxon>
        <taxon>Taeniidae</taxon>
        <taxon>Taenia</taxon>
    </lineage>
</organism>
<reference evidence="1 2" key="1">
    <citation type="journal article" date="2022" name="Front. Cell. Infect. Microbiol.">
        <title>The Genomes of Two Strains of Taenia crassiceps the Animal Model for the Study of Human Cysticercosis.</title>
        <authorList>
            <person name="Bobes R.J."/>
            <person name="Estrada K."/>
            <person name="Rios-Valencia D.G."/>
            <person name="Calderon-Gallegos A."/>
            <person name="de la Torre P."/>
            <person name="Carrero J.C."/>
            <person name="Sanchez-Flores A."/>
            <person name="Laclette J.P."/>
        </authorList>
    </citation>
    <scope>NUCLEOTIDE SEQUENCE [LARGE SCALE GENOMIC DNA]</scope>
    <source>
        <strain evidence="1">WFUcys</strain>
    </source>
</reference>
<sequence>MFPTLQEFALHARVETVSPIQIKCWLAWLLWPCTSGSWWVRDLAFATKGVGVVSKLRMRFLLIQIWLSNSNSAVLQGSRIDVTRSYTILGFMIMTIDTVRALCGPYDPSNVPHTFGTVPSVLCMNKPEALSKFLVCGRARCRSGIMVLVGVVSGPAARDALGARHSWPVLVPGLRSTAPAALASPFVALGVGGASLPRVGGFASSGTAAVHLSTIDLRG</sequence>
<dbReference type="EMBL" id="JAKROA010000002">
    <property type="protein sequence ID" value="KAL5110490.1"/>
    <property type="molecule type" value="Genomic_DNA"/>
</dbReference>
<evidence type="ECO:0000313" key="2">
    <source>
        <dbReference type="Proteomes" id="UP001651158"/>
    </source>
</evidence>
<accession>A0ABR4QLG4</accession>
<keyword evidence="2" id="KW-1185">Reference proteome</keyword>
<name>A0ABR4QLG4_9CEST</name>